<dbReference type="AlphaFoldDB" id="A0ABD5V9P2"/>
<dbReference type="Gene3D" id="2.40.128.630">
    <property type="match status" value="1"/>
</dbReference>
<evidence type="ECO:0000259" key="2">
    <source>
        <dbReference type="Pfam" id="PF13360"/>
    </source>
</evidence>
<dbReference type="Pfam" id="PF13360">
    <property type="entry name" value="PQQ_2"/>
    <property type="match status" value="1"/>
</dbReference>
<sequence>MRRRTALGALGGVLGTAGCLRLDSSEGATATDGETATAGAATTTRADATATDEETTADGSTTDESNGGSVVDASGSVPSHSYDPANTGFADVTGPTSKPEVAWETSVASGDDPRLIVGMPTLVDGTLFTSTREGLAAVAAGSGEVRWRGSAGQAGTPTVANDRVFAGGYGATAAYVAESGDGVWSRDWRTNGVTVAGGLAFVASGDGLRAVDPASGSVAWEALAGISVGSAPAVGDGRVYVGTREGSVRAFDEASGIERWRVDVEGEYGYFIASPTYVDGVVYASSENKTCYAIDAASGSVLWEYSATGGMNPTQAVADGTVYVGHDGRAVEALDAETGDVQWTGDANTGPITVALTVDRNQVYAMDDAGLLVAYERDTGDVAWQYGVSRSPSRSAPAVVDGRVFVGGGGGRLYALTA</sequence>
<dbReference type="EMBL" id="JBHSXN010000001">
    <property type="protein sequence ID" value="MFC6951373.1"/>
    <property type="molecule type" value="Genomic_DNA"/>
</dbReference>
<name>A0ABD5V9P2_9EURY</name>
<keyword evidence="4" id="KW-1185">Reference proteome</keyword>
<dbReference type="InterPro" id="IPR015943">
    <property type="entry name" value="WD40/YVTN_repeat-like_dom_sf"/>
</dbReference>
<feature type="compositionally biased region" description="Low complexity" evidence="1">
    <location>
        <begin position="28"/>
        <end position="49"/>
    </location>
</feature>
<dbReference type="RefSeq" id="WP_336348408.1">
    <property type="nucleotide sequence ID" value="NZ_JAZAQL010000001.1"/>
</dbReference>
<comment type="caution">
    <text evidence="3">The sequence shown here is derived from an EMBL/GenBank/DDBJ whole genome shotgun (WGS) entry which is preliminary data.</text>
</comment>
<dbReference type="PANTHER" id="PTHR34512:SF30">
    <property type="entry name" value="OUTER MEMBRANE PROTEIN ASSEMBLY FACTOR BAMB"/>
    <property type="match status" value="1"/>
</dbReference>
<reference evidence="3 4" key="1">
    <citation type="journal article" date="2019" name="Int. J. Syst. Evol. Microbiol.">
        <title>The Global Catalogue of Microorganisms (GCM) 10K type strain sequencing project: providing services to taxonomists for standard genome sequencing and annotation.</title>
        <authorList>
            <consortium name="The Broad Institute Genomics Platform"/>
            <consortium name="The Broad Institute Genome Sequencing Center for Infectious Disease"/>
            <person name="Wu L."/>
            <person name="Ma J."/>
        </authorList>
    </citation>
    <scope>NUCLEOTIDE SEQUENCE [LARGE SCALE GENOMIC DNA]</scope>
    <source>
        <strain evidence="3 4">GX26</strain>
    </source>
</reference>
<evidence type="ECO:0000256" key="1">
    <source>
        <dbReference type="SAM" id="MobiDB-lite"/>
    </source>
</evidence>
<accession>A0ABD5V9P2</accession>
<proteinExistence type="predicted"/>
<organism evidence="3 4">
    <name type="scientific">Halorubellus litoreus</name>
    <dbReference type="NCBI Taxonomy" id="755308"/>
    <lineage>
        <taxon>Archaea</taxon>
        <taxon>Methanobacteriati</taxon>
        <taxon>Methanobacteriota</taxon>
        <taxon>Stenosarchaea group</taxon>
        <taxon>Halobacteria</taxon>
        <taxon>Halobacteriales</taxon>
        <taxon>Halorubellaceae</taxon>
        <taxon>Halorubellus</taxon>
    </lineage>
</organism>
<feature type="region of interest" description="Disordered" evidence="1">
    <location>
        <begin position="28"/>
        <end position="107"/>
    </location>
</feature>
<dbReference type="InterPro" id="IPR011047">
    <property type="entry name" value="Quinoprotein_ADH-like_sf"/>
</dbReference>
<dbReference type="Gene3D" id="2.40.10.480">
    <property type="match status" value="2"/>
</dbReference>
<dbReference type="PROSITE" id="PS51257">
    <property type="entry name" value="PROKAR_LIPOPROTEIN"/>
    <property type="match status" value="1"/>
</dbReference>
<evidence type="ECO:0000313" key="3">
    <source>
        <dbReference type="EMBL" id="MFC6951373.1"/>
    </source>
</evidence>
<protein>
    <submittedName>
        <fullName evidence="3">PQQ-binding-like beta-propeller repeat protein</fullName>
    </submittedName>
</protein>
<dbReference type="PANTHER" id="PTHR34512">
    <property type="entry name" value="CELL SURFACE PROTEIN"/>
    <property type="match status" value="1"/>
</dbReference>
<dbReference type="InterPro" id="IPR002372">
    <property type="entry name" value="PQQ_rpt_dom"/>
</dbReference>
<dbReference type="SUPFAM" id="SSF50998">
    <property type="entry name" value="Quinoprotein alcohol dehydrogenase-like"/>
    <property type="match status" value="2"/>
</dbReference>
<dbReference type="Proteomes" id="UP001596395">
    <property type="component" value="Unassembled WGS sequence"/>
</dbReference>
<dbReference type="InterPro" id="IPR018391">
    <property type="entry name" value="PQQ_b-propeller_rpt"/>
</dbReference>
<feature type="domain" description="Pyrrolo-quinoline quinone repeat" evidence="2">
    <location>
        <begin position="244"/>
        <end position="416"/>
    </location>
</feature>
<gene>
    <name evidence="3" type="ORF">ACFQGB_00725</name>
</gene>
<dbReference type="SMART" id="SM00564">
    <property type="entry name" value="PQQ"/>
    <property type="match status" value="6"/>
</dbReference>
<dbReference type="Gene3D" id="2.130.10.10">
    <property type="entry name" value="YVTN repeat-like/Quinoprotein amine dehydrogenase"/>
    <property type="match status" value="1"/>
</dbReference>
<evidence type="ECO:0000313" key="4">
    <source>
        <dbReference type="Proteomes" id="UP001596395"/>
    </source>
</evidence>